<dbReference type="InterPro" id="IPR004733">
    <property type="entry name" value="PurM_cligase"/>
</dbReference>
<comment type="pathway">
    <text evidence="1">Purine metabolism; IMP biosynthesis via de novo pathway; 5-amino-1-(5-phospho-D-ribosyl)imidazole from N(2)-formyl-N(1)-(5-phospho-D-ribosyl)glycinamide: step 2/2.</text>
</comment>
<dbReference type="Pfam" id="PF00586">
    <property type="entry name" value="AIRS"/>
    <property type="match status" value="1"/>
</dbReference>
<dbReference type="GO" id="GO:0046084">
    <property type="term" value="P:adenine biosynthetic process"/>
    <property type="evidence" value="ECO:0007669"/>
    <property type="project" value="TreeGrafter"/>
</dbReference>
<evidence type="ECO:0000256" key="4">
    <source>
        <dbReference type="ARBA" id="ARBA00022741"/>
    </source>
</evidence>
<dbReference type="SUPFAM" id="SSF55326">
    <property type="entry name" value="PurM N-terminal domain-like"/>
    <property type="match status" value="1"/>
</dbReference>
<keyword evidence="3 9" id="KW-0436">Ligase</keyword>
<dbReference type="AlphaFoldDB" id="A0A1J3K456"/>
<evidence type="ECO:0000259" key="7">
    <source>
        <dbReference type="Pfam" id="PF02769"/>
    </source>
</evidence>
<feature type="domain" description="PurM-like C-terminal" evidence="7">
    <location>
        <begin position="226"/>
        <end position="389"/>
    </location>
</feature>
<proteinExistence type="inferred from homology"/>
<accession>A0A1J3K456</accession>
<dbReference type="PANTHER" id="PTHR10520:SF12">
    <property type="entry name" value="TRIFUNCTIONAL PURINE BIOSYNTHETIC PROTEIN ADENOSINE-3"/>
    <property type="match status" value="1"/>
</dbReference>
<dbReference type="Gene3D" id="3.90.650.10">
    <property type="entry name" value="PurM-like C-terminal domain"/>
    <property type="match status" value="1"/>
</dbReference>
<dbReference type="HAMAP" id="MF_00741">
    <property type="entry name" value="AIRS"/>
    <property type="match status" value="1"/>
</dbReference>
<feature type="domain" description="PurM-like N-terminal" evidence="6">
    <location>
        <begin position="102"/>
        <end position="213"/>
    </location>
</feature>
<evidence type="ECO:0000256" key="1">
    <source>
        <dbReference type="ARBA" id="ARBA00004686"/>
    </source>
</evidence>
<dbReference type="FunFam" id="3.90.650.10:FF:000001">
    <property type="entry name" value="Phosphoribosylformylglycinamidine cyclo-ligase"/>
    <property type="match status" value="1"/>
</dbReference>
<keyword evidence="5" id="KW-0067">ATP-binding</keyword>
<organism evidence="9">
    <name type="scientific">Noccaea caerulescens</name>
    <name type="common">Alpine penny-cress</name>
    <name type="synonym">Thlaspi caerulescens</name>
    <dbReference type="NCBI Taxonomy" id="107243"/>
    <lineage>
        <taxon>Eukaryota</taxon>
        <taxon>Viridiplantae</taxon>
        <taxon>Streptophyta</taxon>
        <taxon>Embryophyta</taxon>
        <taxon>Tracheophyta</taxon>
        <taxon>Spermatophyta</taxon>
        <taxon>Magnoliopsida</taxon>
        <taxon>eudicotyledons</taxon>
        <taxon>Gunneridae</taxon>
        <taxon>Pentapetalae</taxon>
        <taxon>rosids</taxon>
        <taxon>malvids</taxon>
        <taxon>Brassicales</taxon>
        <taxon>Brassicaceae</taxon>
        <taxon>Coluteocarpeae</taxon>
        <taxon>Noccaea</taxon>
    </lineage>
</organism>
<protein>
    <recommendedName>
        <fullName evidence="2">phosphoribosylformylglycinamidine cyclo-ligase</fullName>
        <ecNumber evidence="2">6.3.3.1</ecNumber>
    </recommendedName>
</protein>
<dbReference type="EMBL" id="GEVM01006512">
    <property type="protein sequence ID" value="JAU99426.1"/>
    <property type="molecule type" value="Transcribed_RNA"/>
</dbReference>
<sequence>MESRIMQASFCCFSSLNTALSSNSVNRYRLSFIASAPKPCSIVTRTTRSASRVLSMSKKDEGSSGLTYKDSGVDIDAGTELIRRIAKMAPGIGGFSGRIPRDDGYYSVFGVDGVGTKLKLAFETGMHETVGIDLVAMSVNDIVTCGAKPLAFLDYYGCGRLDVDLAETVIKGIVDACQLSGCKYGLLGGETAEMPGFYPKGEYDLVGFAYGEVKKESLIDGKNTVAGDVLIGLPSSGLHSNGFSLARRVVAESGFSLKDQLPGGSIPLGEALMAPTVLYVKQVLEIINKGGVKGMAHITGGGFTDNIPRVLPKGLGAVVHTDAWELPPLFSFIQKYGNVEDSEMRRTFNMGIGMVMVVSPEAALRILGEAENGDYVAYRIGQVIDGEGVTYL</sequence>
<dbReference type="NCBIfam" id="TIGR00878">
    <property type="entry name" value="purM"/>
    <property type="match status" value="1"/>
</dbReference>
<dbReference type="Pfam" id="PF02769">
    <property type="entry name" value="AIRS_C"/>
    <property type="match status" value="1"/>
</dbReference>
<dbReference type="UniPathway" id="UPA00074">
    <property type="reaction ID" value="UER00129"/>
</dbReference>
<dbReference type="CDD" id="cd02196">
    <property type="entry name" value="PurM"/>
    <property type="match status" value="1"/>
</dbReference>
<evidence type="ECO:0000259" key="6">
    <source>
        <dbReference type="Pfam" id="PF00586"/>
    </source>
</evidence>
<gene>
    <name evidence="8" type="ORF">LC_TR17467_c0_g1_i1_g.59701</name>
    <name evidence="9" type="ORF">MP_TR15177_c0_g1_i1_g.43512</name>
</gene>
<keyword evidence="4" id="KW-0547">Nucleotide-binding</keyword>
<evidence type="ECO:0000256" key="2">
    <source>
        <dbReference type="ARBA" id="ARBA00013047"/>
    </source>
</evidence>
<dbReference type="GO" id="GO:0005829">
    <property type="term" value="C:cytosol"/>
    <property type="evidence" value="ECO:0007669"/>
    <property type="project" value="TreeGrafter"/>
</dbReference>
<dbReference type="PANTHER" id="PTHR10520">
    <property type="entry name" value="TRIFUNCTIONAL PURINE BIOSYNTHETIC PROTEIN ADENOSINE-3-RELATED"/>
    <property type="match status" value="1"/>
</dbReference>
<dbReference type="InterPro" id="IPR016188">
    <property type="entry name" value="PurM-like_N"/>
</dbReference>
<name>A0A1J3K456_NOCCA</name>
<evidence type="ECO:0000313" key="8">
    <source>
        <dbReference type="EMBL" id="JAU45834.1"/>
    </source>
</evidence>
<dbReference type="GO" id="GO:0004641">
    <property type="term" value="F:phosphoribosylformylglycinamidine cyclo-ligase activity"/>
    <property type="evidence" value="ECO:0007669"/>
    <property type="project" value="UniProtKB-EC"/>
</dbReference>
<dbReference type="GO" id="GO:0006189">
    <property type="term" value="P:'de novo' IMP biosynthetic process"/>
    <property type="evidence" value="ECO:0007669"/>
    <property type="project" value="UniProtKB-UniPathway"/>
</dbReference>
<dbReference type="GO" id="GO:0004637">
    <property type="term" value="F:phosphoribosylamine-glycine ligase activity"/>
    <property type="evidence" value="ECO:0007669"/>
    <property type="project" value="TreeGrafter"/>
</dbReference>
<dbReference type="EC" id="6.3.3.1" evidence="2"/>
<dbReference type="EMBL" id="GEVK01006998">
    <property type="protein sequence ID" value="JAU45834.1"/>
    <property type="molecule type" value="Transcribed_RNA"/>
</dbReference>
<dbReference type="Gene3D" id="3.30.1330.10">
    <property type="entry name" value="PurM-like, N-terminal domain"/>
    <property type="match status" value="1"/>
</dbReference>
<dbReference type="InterPro" id="IPR010918">
    <property type="entry name" value="PurM-like_C_dom"/>
</dbReference>
<dbReference type="InterPro" id="IPR036676">
    <property type="entry name" value="PurM-like_C_sf"/>
</dbReference>
<reference evidence="9" key="1">
    <citation type="submission" date="2016-07" db="EMBL/GenBank/DDBJ databases">
        <title>De novo transcriptome assembly of four accessions of the metal hyperaccumulator plant Noccaea caerulescens.</title>
        <authorList>
            <person name="Blande D."/>
            <person name="Halimaa P."/>
            <person name="Tervahauta A.I."/>
            <person name="Aarts M.G."/>
            <person name="Karenlampi S.O."/>
        </authorList>
    </citation>
    <scope>NUCLEOTIDE SEQUENCE</scope>
</reference>
<evidence type="ECO:0000256" key="5">
    <source>
        <dbReference type="ARBA" id="ARBA00022840"/>
    </source>
</evidence>
<dbReference type="InterPro" id="IPR036921">
    <property type="entry name" value="PurM-like_N_sf"/>
</dbReference>
<evidence type="ECO:0000313" key="9">
    <source>
        <dbReference type="EMBL" id="JAU99426.1"/>
    </source>
</evidence>
<evidence type="ECO:0000256" key="3">
    <source>
        <dbReference type="ARBA" id="ARBA00022598"/>
    </source>
</evidence>
<dbReference type="SUPFAM" id="SSF56042">
    <property type="entry name" value="PurM C-terminal domain-like"/>
    <property type="match status" value="1"/>
</dbReference>
<dbReference type="GO" id="GO:0005524">
    <property type="term" value="F:ATP binding"/>
    <property type="evidence" value="ECO:0007669"/>
    <property type="project" value="UniProtKB-KW"/>
</dbReference>